<evidence type="ECO:0000313" key="2">
    <source>
        <dbReference type="EMBL" id="MDG3004305.1"/>
    </source>
</evidence>
<dbReference type="CDD" id="cd02440">
    <property type="entry name" value="AdoMet_MTases"/>
    <property type="match status" value="1"/>
</dbReference>
<dbReference type="EMBL" id="JARRAG010000002">
    <property type="protein sequence ID" value="MDG3004305.1"/>
    <property type="molecule type" value="Genomic_DNA"/>
</dbReference>
<sequence>MATRRPPPAWRLPQGVNAPLWEYLNTPRLAAEEDAYFADHPLFDADAEALHGRFRTPGRLVDLGCGAGRHAIQFASRGFDVVAIDLARPMLEVVGRKAEEAGTRLLTIQANLCDLGCLPSGSFDYALSMFSTLGMIRGRDARRRALGEAARVLRPRGRLALHAHNVWLNLRDSQGRKWLLRQALRLFGGGDEFGDRRMIYRGIPGMEVHLYRWGELRRELARAGFRVDEAIPLDEVTAAPIPNPGRFPSLRAGGWLVFASRMGT</sequence>
<name>A0ABT6F9N7_9BACT</name>
<proteinExistence type="predicted"/>
<keyword evidence="3" id="KW-1185">Reference proteome</keyword>
<dbReference type="InterPro" id="IPR041698">
    <property type="entry name" value="Methyltransf_25"/>
</dbReference>
<reference evidence="2 3" key="1">
    <citation type="submission" date="2023-03" db="EMBL/GenBank/DDBJ databases">
        <title>Paludisphaera mucosa sp. nov. a novel planctomycete from northern fen.</title>
        <authorList>
            <person name="Ivanova A."/>
        </authorList>
    </citation>
    <scope>NUCLEOTIDE SEQUENCE [LARGE SCALE GENOMIC DNA]</scope>
    <source>
        <strain evidence="2 3">Pla2</strain>
    </source>
</reference>
<protein>
    <submittedName>
        <fullName evidence="2">Class I SAM-dependent methyltransferase</fullName>
        <ecNumber evidence="2">2.1.1.-</ecNumber>
    </submittedName>
</protein>
<keyword evidence="2" id="KW-0808">Transferase</keyword>
<evidence type="ECO:0000259" key="1">
    <source>
        <dbReference type="Pfam" id="PF13649"/>
    </source>
</evidence>
<gene>
    <name evidence="2" type="ORF">PZE19_11010</name>
</gene>
<accession>A0ABT6F9N7</accession>
<evidence type="ECO:0000313" key="3">
    <source>
        <dbReference type="Proteomes" id="UP001216907"/>
    </source>
</evidence>
<dbReference type="Gene3D" id="3.40.50.150">
    <property type="entry name" value="Vaccinia Virus protein VP39"/>
    <property type="match status" value="1"/>
</dbReference>
<dbReference type="PANTHER" id="PTHR42912">
    <property type="entry name" value="METHYLTRANSFERASE"/>
    <property type="match status" value="1"/>
</dbReference>
<dbReference type="EC" id="2.1.1.-" evidence="2"/>
<dbReference type="GO" id="GO:0032259">
    <property type="term" value="P:methylation"/>
    <property type="evidence" value="ECO:0007669"/>
    <property type="project" value="UniProtKB-KW"/>
</dbReference>
<dbReference type="Pfam" id="PF13649">
    <property type="entry name" value="Methyltransf_25"/>
    <property type="match status" value="1"/>
</dbReference>
<dbReference type="InterPro" id="IPR029063">
    <property type="entry name" value="SAM-dependent_MTases_sf"/>
</dbReference>
<keyword evidence="2" id="KW-0489">Methyltransferase</keyword>
<dbReference type="Proteomes" id="UP001216907">
    <property type="component" value="Unassembled WGS sequence"/>
</dbReference>
<dbReference type="RefSeq" id="WP_277860663.1">
    <property type="nucleotide sequence ID" value="NZ_JARRAG010000002.1"/>
</dbReference>
<dbReference type="GO" id="GO:0008168">
    <property type="term" value="F:methyltransferase activity"/>
    <property type="evidence" value="ECO:0007669"/>
    <property type="project" value="UniProtKB-KW"/>
</dbReference>
<dbReference type="SUPFAM" id="SSF53335">
    <property type="entry name" value="S-adenosyl-L-methionine-dependent methyltransferases"/>
    <property type="match status" value="1"/>
</dbReference>
<dbReference type="PANTHER" id="PTHR42912:SF80">
    <property type="entry name" value="METHYLTRANSFERASE DOMAIN-CONTAINING PROTEIN"/>
    <property type="match status" value="1"/>
</dbReference>
<dbReference type="InterPro" id="IPR050508">
    <property type="entry name" value="Methyltransf_Superfamily"/>
</dbReference>
<comment type="caution">
    <text evidence="2">The sequence shown here is derived from an EMBL/GenBank/DDBJ whole genome shotgun (WGS) entry which is preliminary data.</text>
</comment>
<organism evidence="2 3">
    <name type="scientific">Paludisphaera mucosa</name>
    <dbReference type="NCBI Taxonomy" id="3030827"/>
    <lineage>
        <taxon>Bacteria</taxon>
        <taxon>Pseudomonadati</taxon>
        <taxon>Planctomycetota</taxon>
        <taxon>Planctomycetia</taxon>
        <taxon>Isosphaerales</taxon>
        <taxon>Isosphaeraceae</taxon>
        <taxon>Paludisphaera</taxon>
    </lineage>
</organism>
<feature type="domain" description="Methyltransferase" evidence="1">
    <location>
        <begin position="61"/>
        <end position="157"/>
    </location>
</feature>